<comment type="caution">
    <text evidence="5">The sequence shown here is derived from an EMBL/GenBank/DDBJ whole genome shotgun (WGS) entry which is preliminary data.</text>
</comment>
<evidence type="ECO:0000256" key="1">
    <source>
        <dbReference type="ARBA" id="ARBA00023015"/>
    </source>
</evidence>
<accession>A0ABD5SRP5</accession>
<evidence type="ECO:0000259" key="4">
    <source>
        <dbReference type="PROSITE" id="PS50956"/>
    </source>
</evidence>
<dbReference type="InterPro" id="IPR019888">
    <property type="entry name" value="Tscrpt_reg_AsnC-like"/>
</dbReference>
<dbReference type="SMART" id="SM00344">
    <property type="entry name" value="HTH_ASNC"/>
    <property type="match status" value="1"/>
</dbReference>
<name>A0ABD5SRP5_9EURY</name>
<evidence type="ECO:0000256" key="2">
    <source>
        <dbReference type="ARBA" id="ARBA00023125"/>
    </source>
</evidence>
<dbReference type="RefSeq" id="WP_273738959.1">
    <property type="nucleotide sequence ID" value="NZ_JAQIVI010000207.1"/>
</dbReference>
<dbReference type="Gene3D" id="1.10.10.10">
    <property type="entry name" value="Winged helix-like DNA-binding domain superfamily/Winged helix DNA-binding domain"/>
    <property type="match status" value="1"/>
</dbReference>
<dbReference type="SUPFAM" id="SSF46785">
    <property type="entry name" value="Winged helix' DNA-binding domain"/>
    <property type="match status" value="1"/>
</dbReference>
<organism evidence="5 6">
    <name type="scientific">Natrinema soli</name>
    <dbReference type="NCBI Taxonomy" id="1930624"/>
    <lineage>
        <taxon>Archaea</taxon>
        <taxon>Methanobacteriati</taxon>
        <taxon>Methanobacteriota</taxon>
        <taxon>Stenosarchaea group</taxon>
        <taxon>Halobacteria</taxon>
        <taxon>Halobacteriales</taxon>
        <taxon>Natrialbaceae</taxon>
        <taxon>Natrinema</taxon>
    </lineage>
</organism>
<dbReference type="PROSITE" id="PS50956">
    <property type="entry name" value="HTH_ASNC_2"/>
    <property type="match status" value="1"/>
</dbReference>
<dbReference type="Pfam" id="PF13404">
    <property type="entry name" value="HTH_AsnC-type"/>
    <property type="match status" value="1"/>
</dbReference>
<evidence type="ECO:0000313" key="5">
    <source>
        <dbReference type="EMBL" id="MFC6765971.1"/>
    </source>
</evidence>
<reference evidence="5 6" key="1">
    <citation type="journal article" date="2019" name="Int. J. Syst. Evol. Microbiol.">
        <title>The Global Catalogue of Microorganisms (GCM) 10K type strain sequencing project: providing services to taxonomists for standard genome sequencing and annotation.</title>
        <authorList>
            <consortium name="The Broad Institute Genomics Platform"/>
            <consortium name="The Broad Institute Genome Sequencing Center for Infectious Disease"/>
            <person name="Wu L."/>
            <person name="Ma J."/>
        </authorList>
    </citation>
    <scope>NUCLEOTIDE SEQUENCE [LARGE SCALE GENOMIC DNA]</scope>
    <source>
        <strain evidence="5 6">LMG 29247</strain>
    </source>
</reference>
<dbReference type="InterPro" id="IPR036390">
    <property type="entry name" value="WH_DNA-bd_sf"/>
</dbReference>
<proteinExistence type="predicted"/>
<dbReference type="AlphaFoldDB" id="A0ABD5SRP5"/>
<keyword evidence="6" id="KW-1185">Reference proteome</keyword>
<dbReference type="Proteomes" id="UP001596383">
    <property type="component" value="Unassembled WGS sequence"/>
</dbReference>
<gene>
    <name evidence="5" type="ORF">ACFQE6_13540</name>
</gene>
<keyword evidence="1" id="KW-0805">Transcription regulation</keyword>
<dbReference type="GO" id="GO:0003677">
    <property type="term" value="F:DNA binding"/>
    <property type="evidence" value="ECO:0007669"/>
    <property type="project" value="UniProtKB-KW"/>
</dbReference>
<sequence length="181" mass="20175">MLNAKKDSSQSYHATFWDQPVSSNMVHNLDDVDRGIIHILQGNAREATAAEMGDMVGTSASTVRNRIDYLEEGVIRGYHPELDYEEAGFELHLFMVCRAPTARRTELAKEALELSGVINVREMTTGAHNLHIESVAVDSDTADETRAGLEDLDDLEIVSTQIINDFHTQPFNHFGADMIED</sequence>
<keyword evidence="3" id="KW-0804">Transcription</keyword>
<evidence type="ECO:0000313" key="6">
    <source>
        <dbReference type="Proteomes" id="UP001596383"/>
    </source>
</evidence>
<feature type="domain" description="HTH asnC-type" evidence="4">
    <location>
        <begin position="29"/>
        <end position="90"/>
    </location>
</feature>
<dbReference type="PANTHER" id="PTHR30154">
    <property type="entry name" value="LEUCINE-RESPONSIVE REGULATORY PROTEIN"/>
    <property type="match status" value="1"/>
</dbReference>
<evidence type="ECO:0000256" key="3">
    <source>
        <dbReference type="ARBA" id="ARBA00023163"/>
    </source>
</evidence>
<keyword evidence="2" id="KW-0238">DNA-binding</keyword>
<dbReference type="InterPro" id="IPR036388">
    <property type="entry name" value="WH-like_DNA-bd_sf"/>
</dbReference>
<dbReference type="PANTHER" id="PTHR30154:SF34">
    <property type="entry name" value="TRANSCRIPTIONAL REGULATOR AZLB"/>
    <property type="match status" value="1"/>
</dbReference>
<dbReference type="InterPro" id="IPR000485">
    <property type="entry name" value="AsnC-type_HTH_dom"/>
</dbReference>
<dbReference type="EMBL" id="JBHSWV010000207">
    <property type="protein sequence ID" value="MFC6765971.1"/>
    <property type="molecule type" value="Genomic_DNA"/>
</dbReference>
<protein>
    <submittedName>
        <fullName evidence="5">Lrp/AsnC family transcriptional regulator</fullName>
    </submittedName>
</protein>